<feature type="signal peptide" evidence="6">
    <location>
        <begin position="1"/>
        <end position="17"/>
    </location>
</feature>
<dbReference type="Proteomes" id="UP001189429">
    <property type="component" value="Unassembled WGS sequence"/>
</dbReference>
<name>A0ABN9T1I9_9DINO</name>
<keyword evidence="8" id="KW-1185">Reference proteome</keyword>
<accession>A0ABN9T1I9</accession>
<evidence type="ECO:0000256" key="5">
    <source>
        <dbReference type="SAM" id="MobiDB-lite"/>
    </source>
</evidence>
<gene>
    <name evidence="7" type="ORF">PCOR1329_LOCUS34680</name>
</gene>
<sequence length="346" mass="35640">MAHFLVMASLVGAPVAAGPADSTMMQLGLMVDRGNASQQSVSTLTSVVLHMNTSQQKGRRQVEAADHMVKGTFWSQVGQDIDGEAAGDHSGWSVSLSSDGSRVAIGAPSKDGAGTWTGHVRVFELSGNTWSQVGQDIDGEASYDHSGYSVSLSSDGSRVAIGALLLGGAGTDSGHVRVFELSGNTWSQVGQDIDGEASYNHGGYSVSLSSDGSRVAIGAPEWSGHVRVFGTEPASPADSPTPTPTAPPTSSPTPSPTEAPTSSPTSSPTASPTTSPTSAPAAPPINSGPMVKGIGDPHLANTLGQKFDLLQAGYHTLVQIPRWQRHRTNFLVEARASRAGRGCADL</sequence>
<dbReference type="PANTHER" id="PTHR36220:SF1">
    <property type="entry name" value="GAMMA TUBULIN COMPLEX COMPONENT C-TERMINAL DOMAIN-CONTAINING PROTEIN"/>
    <property type="match status" value="1"/>
</dbReference>
<feature type="repeat" description="FG-GAP" evidence="4">
    <location>
        <begin position="76"/>
        <end position="132"/>
    </location>
</feature>
<evidence type="ECO:0000256" key="2">
    <source>
        <dbReference type="ARBA" id="ARBA00022737"/>
    </source>
</evidence>
<feature type="compositionally biased region" description="Low complexity" evidence="5">
    <location>
        <begin position="258"/>
        <end position="280"/>
    </location>
</feature>
<evidence type="ECO:0000313" key="8">
    <source>
        <dbReference type="Proteomes" id="UP001189429"/>
    </source>
</evidence>
<dbReference type="Pfam" id="PF14312">
    <property type="entry name" value="FG-GAP_2"/>
    <property type="match status" value="1"/>
</dbReference>
<dbReference type="SUPFAM" id="SSF50965">
    <property type="entry name" value="Galactose oxidase, central domain"/>
    <property type="match status" value="1"/>
</dbReference>
<dbReference type="InterPro" id="IPR011043">
    <property type="entry name" value="Gal_Oxase/kelch_b-propeller"/>
</dbReference>
<dbReference type="PROSITE" id="PS51470">
    <property type="entry name" value="FG_GAP"/>
    <property type="match status" value="1"/>
</dbReference>
<dbReference type="EMBL" id="CAUYUJ010014250">
    <property type="protein sequence ID" value="CAK0838822.1"/>
    <property type="molecule type" value="Genomic_DNA"/>
</dbReference>
<evidence type="ECO:0000256" key="6">
    <source>
        <dbReference type="SAM" id="SignalP"/>
    </source>
</evidence>
<feature type="region of interest" description="Disordered" evidence="5">
    <location>
        <begin position="228"/>
        <end position="297"/>
    </location>
</feature>
<keyword evidence="2" id="KW-0677">Repeat</keyword>
<keyword evidence="3" id="KW-0325">Glycoprotein</keyword>
<evidence type="ECO:0008006" key="9">
    <source>
        <dbReference type="Google" id="ProtNLM"/>
    </source>
</evidence>
<organism evidence="7 8">
    <name type="scientific">Prorocentrum cordatum</name>
    <dbReference type="NCBI Taxonomy" id="2364126"/>
    <lineage>
        <taxon>Eukaryota</taxon>
        <taxon>Sar</taxon>
        <taxon>Alveolata</taxon>
        <taxon>Dinophyceae</taxon>
        <taxon>Prorocentrales</taxon>
        <taxon>Prorocentraceae</taxon>
        <taxon>Prorocentrum</taxon>
    </lineage>
</organism>
<dbReference type="InterPro" id="IPR013519">
    <property type="entry name" value="Int_alpha_beta-p"/>
</dbReference>
<feature type="compositionally biased region" description="Pro residues" evidence="5">
    <location>
        <begin position="239"/>
        <end position="257"/>
    </location>
</feature>
<keyword evidence="1 6" id="KW-0732">Signal</keyword>
<dbReference type="PANTHER" id="PTHR36220">
    <property type="entry name" value="UNNAMED PRODUCT"/>
    <property type="match status" value="1"/>
</dbReference>
<reference evidence="7" key="1">
    <citation type="submission" date="2023-10" db="EMBL/GenBank/DDBJ databases">
        <authorList>
            <person name="Chen Y."/>
            <person name="Shah S."/>
            <person name="Dougan E. K."/>
            <person name="Thang M."/>
            <person name="Chan C."/>
        </authorList>
    </citation>
    <scope>NUCLEOTIDE SEQUENCE [LARGE SCALE GENOMIC DNA]</scope>
</reference>
<dbReference type="Gene3D" id="2.130.10.130">
    <property type="entry name" value="Integrin alpha, N-terminal"/>
    <property type="match status" value="1"/>
</dbReference>
<comment type="caution">
    <text evidence="7">The sequence shown here is derived from an EMBL/GenBank/DDBJ whole genome shotgun (WGS) entry which is preliminary data.</text>
</comment>
<evidence type="ECO:0000256" key="1">
    <source>
        <dbReference type="ARBA" id="ARBA00022729"/>
    </source>
</evidence>
<dbReference type="InterPro" id="IPR028994">
    <property type="entry name" value="Integrin_alpha_N"/>
</dbReference>
<evidence type="ECO:0000313" key="7">
    <source>
        <dbReference type="EMBL" id="CAK0838822.1"/>
    </source>
</evidence>
<feature type="chain" id="PRO_5046650151" description="Subtilisin" evidence="6">
    <location>
        <begin position="18"/>
        <end position="346"/>
    </location>
</feature>
<protein>
    <recommendedName>
        <fullName evidence="9">Subtilisin</fullName>
    </recommendedName>
</protein>
<proteinExistence type="predicted"/>
<evidence type="ECO:0000256" key="3">
    <source>
        <dbReference type="ARBA" id="ARBA00023180"/>
    </source>
</evidence>
<evidence type="ECO:0000256" key="4">
    <source>
        <dbReference type="PROSITE-ProRule" id="PRU00803"/>
    </source>
</evidence>
<dbReference type="InterPro" id="IPR013517">
    <property type="entry name" value="FG-GAP"/>
</dbReference>